<evidence type="ECO:0000256" key="1">
    <source>
        <dbReference type="SAM" id="MobiDB-lite"/>
    </source>
</evidence>
<gene>
    <name evidence="3" type="ORF">PSTT_09724</name>
</gene>
<evidence type="ECO:0000256" key="2">
    <source>
        <dbReference type="SAM" id="SignalP"/>
    </source>
</evidence>
<dbReference type="EMBL" id="PKSL01000099">
    <property type="protein sequence ID" value="POW05394.1"/>
    <property type="molecule type" value="Genomic_DNA"/>
</dbReference>
<keyword evidence="4" id="KW-1185">Reference proteome</keyword>
<dbReference type="VEuPathDB" id="FungiDB:PSTT_09724"/>
<keyword evidence="2" id="KW-0732">Signal</keyword>
<protein>
    <submittedName>
        <fullName evidence="3">Uncharacterized protein</fullName>
    </submittedName>
</protein>
<sequence length="468" mass="52424">MKSMNLATCLLIILTSTKVADANDEFSNFTIEQLLELFCTQRSASDSSNNTIQFSKADDYPGLWGSQAPYIAHSIRMFSARKTTQPTISHHTGRSIDSPLCHWDKQPTSTVSPGKLVTNNSLQGIIATSKSDIVNAESTGQLVDLWGESSPEFINNIMDFEKLDAELGSQNRSLASLSPEAPLDYQCFFSDPVISAEASSITSLIVPQKIQADSHSDMGVKTQWPQYQSLTHTYPEANELVWFFTSSAEQNGNRSPKRRKADFLASPPLLQSPHEHKERSLKDNERPHNSTFKSSVKISERRTGRKIRAKLLDSIHVWPQDIIITGQNGAQSSHRKTEANTISSLPEVTTQNQPKTLERPQYKLSLMILMCGTATGKHKQTPISGLTTEESMAADFFKGLALEAMNIQSQEQKEENWRQRKLFRLKSCAHTMKNLPVGLWIVVELWAESHFHAIWQNLSSKKTKGFNS</sequence>
<feature type="signal peptide" evidence="2">
    <location>
        <begin position="1"/>
        <end position="22"/>
    </location>
</feature>
<comment type="caution">
    <text evidence="3">The sequence shown here is derived from an EMBL/GenBank/DDBJ whole genome shotgun (WGS) entry which is preliminary data.</text>
</comment>
<accession>A0A2S4V7B5</accession>
<feature type="region of interest" description="Disordered" evidence="1">
    <location>
        <begin position="264"/>
        <end position="299"/>
    </location>
</feature>
<name>A0A2S4V7B5_9BASI</name>
<dbReference type="VEuPathDB" id="FungiDB:PSHT_07312"/>
<proteinExistence type="predicted"/>
<feature type="non-terminal residue" evidence="3">
    <location>
        <position position="468"/>
    </location>
</feature>
<organism evidence="3 4">
    <name type="scientific">Puccinia striiformis</name>
    <dbReference type="NCBI Taxonomy" id="27350"/>
    <lineage>
        <taxon>Eukaryota</taxon>
        <taxon>Fungi</taxon>
        <taxon>Dikarya</taxon>
        <taxon>Basidiomycota</taxon>
        <taxon>Pucciniomycotina</taxon>
        <taxon>Pucciniomycetes</taxon>
        <taxon>Pucciniales</taxon>
        <taxon>Pucciniaceae</taxon>
        <taxon>Puccinia</taxon>
    </lineage>
</organism>
<feature type="compositionally biased region" description="Basic and acidic residues" evidence="1">
    <location>
        <begin position="273"/>
        <end position="288"/>
    </location>
</feature>
<dbReference type="Proteomes" id="UP000239156">
    <property type="component" value="Unassembled WGS sequence"/>
</dbReference>
<evidence type="ECO:0000313" key="3">
    <source>
        <dbReference type="EMBL" id="POW05394.1"/>
    </source>
</evidence>
<evidence type="ECO:0000313" key="4">
    <source>
        <dbReference type="Proteomes" id="UP000239156"/>
    </source>
</evidence>
<reference evidence="3" key="1">
    <citation type="submission" date="2017-12" db="EMBL/GenBank/DDBJ databases">
        <title>Gene loss provides genomic basis for host adaptation in cereal stripe rust fungi.</title>
        <authorList>
            <person name="Xia C."/>
        </authorList>
    </citation>
    <scope>NUCLEOTIDE SEQUENCE [LARGE SCALE GENOMIC DNA]</scope>
    <source>
        <strain evidence="3">93-210</strain>
    </source>
</reference>
<feature type="chain" id="PRO_5045821163" evidence="2">
    <location>
        <begin position="23"/>
        <end position="468"/>
    </location>
</feature>